<dbReference type="InterPro" id="IPR006166">
    <property type="entry name" value="ERCC4_domain"/>
</dbReference>
<dbReference type="Gene3D" id="3.40.50.10130">
    <property type="match status" value="1"/>
</dbReference>
<feature type="compositionally biased region" description="Polar residues" evidence="2">
    <location>
        <begin position="301"/>
        <end position="314"/>
    </location>
</feature>
<feature type="region of interest" description="Disordered" evidence="2">
    <location>
        <begin position="293"/>
        <end position="314"/>
    </location>
</feature>
<dbReference type="Gene3D" id="4.10.320.10">
    <property type="entry name" value="E3-binding domain"/>
    <property type="match status" value="1"/>
</dbReference>
<dbReference type="InterPro" id="IPR055370">
    <property type="entry name" value="Lsr2_DNA-bd"/>
</dbReference>
<reference evidence="4" key="1">
    <citation type="submission" date="2014-03" db="EMBL/GenBank/DDBJ databases">
        <authorList>
            <person name="Zhang G."/>
            <person name="Zhu L."/>
            <person name="Fang P."/>
        </authorList>
    </citation>
    <scope>NUCLEOTIDE SEQUENCE</scope>
    <source>
        <strain evidence="4">NS1</strain>
        <plasmid evidence="4">pNSL1</plasmid>
    </source>
</reference>
<dbReference type="SMART" id="SM00891">
    <property type="entry name" value="ERCC4"/>
    <property type="match status" value="1"/>
</dbReference>
<dbReference type="GO" id="GO:0016746">
    <property type="term" value="F:acyltransferase activity"/>
    <property type="evidence" value="ECO:0007669"/>
    <property type="project" value="InterPro"/>
</dbReference>
<dbReference type="GO" id="GO:0003677">
    <property type="term" value="F:DNA binding"/>
    <property type="evidence" value="ECO:0007669"/>
    <property type="project" value="UniProtKB-KW"/>
</dbReference>
<proteinExistence type="predicted"/>
<keyword evidence="1" id="KW-0238">DNA-binding</keyword>
<dbReference type="GO" id="GO:0006259">
    <property type="term" value="P:DNA metabolic process"/>
    <property type="evidence" value="ECO:0007669"/>
    <property type="project" value="UniProtKB-ARBA"/>
</dbReference>
<organism evidence="4">
    <name type="scientific">Rhodococcus sp. NS1</name>
    <dbReference type="NCBI Taxonomy" id="402236"/>
    <lineage>
        <taxon>Bacteria</taxon>
        <taxon>Bacillati</taxon>
        <taxon>Actinomycetota</taxon>
        <taxon>Actinomycetes</taxon>
        <taxon>Mycobacteriales</taxon>
        <taxon>Nocardiaceae</taxon>
        <taxon>Rhodococcus</taxon>
    </lineage>
</organism>
<dbReference type="GO" id="GO:0004518">
    <property type="term" value="F:nuclease activity"/>
    <property type="evidence" value="ECO:0007669"/>
    <property type="project" value="InterPro"/>
</dbReference>
<dbReference type="InterPro" id="IPR011335">
    <property type="entry name" value="Restrct_endonuc-II-like"/>
</dbReference>
<accession>A0A097SQ34</accession>
<dbReference type="SUPFAM" id="SSF52980">
    <property type="entry name" value="Restriction endonuclease-like"/>
    <property type="match status" value="1"/>
</dbReference>
<evidence type="ECO:0000259" key="3">
    <source>
        <dbReference type="SMART" id="SM00891"/>
    </source>
</evidence>
<sequence>MASEHRVRDTAGVNDTPQAGPAAAEMLIARNPDPQSRLQYLLRIPIDQGLVFRTSDVWPRTKALFCYPVPSEHWPECPEIVERAPIRSCTRRGAAIDLILDRGRENRSQIVFTTARGRDAVFWQSPRTRKQARPNVRTPTARAAGLTELTIVIDTHERYPYRFTGQQVHTVSAALPCGDYALRAGDRLLASVERKSLPDLISSLTNGKLRFALAELAALPRAAVVIEDRYSAVFKLERVRPAVVADALAELQIRYPTVPIVFCENRKLAEEWTYRYLAAARHWCDIEDTDHRPITSPPTQAPTVVSDTTDTGPSSAEVRAWARATGLDVPARGRLHPRIWDAWRTAHPE</sequence>
<dbReference type="Pfam" id="PF02732">
    <property type="entry name" value="ERCC4"/>
    <property type="match status" value="1"/>
</dbReference>
<evidence type="ECO:0000313" key="4">
    <source>
        <dbReference type="EMBL" id="AIU93635.1"/>
    </source>
</evidence>
<protein>
    <recommendedName>
        <fullName evidence="3">ERCC4 domain-containing protein</fullName>
    </recommendedName>
</protein>
<name>A0A097SQ34_9NOCA</name>
<evidence type="ECO:0000256" key="1">
    <source>
        <dbReference type="ARBA" id="ARBA00023125"/>
    </source>
</evidence>
<geneLocation type="plasmid" evidence="4">
    <name>pNSL1</name>
</geneLocation>
<evidence type="ECO:0000256" key="2">
    <source>
        <dbReference type="SAM" id="MobiDB-lite"/>
    </source>
</evidence>
<gene>
    <name evidence="4" type="ORF">LRS1606.201</name>
</gene>
<dbReference type="Pfam" id="PF23359">
    <property type="entry name" value="Lsr2_DNA-bd"/>
    <property type="match status" value="1"/>
</dbReference>
<dbReference type="EMBL" id="KJ605395">
    <property type="protein sequence ID" value="AIU93635.1"/>
    <property type="molecule type" value="Genomic_DNA"/>
</dbReference>
<feature type="domain" description="ERCC4" evidence="3">
    <location>
        <begin position="150"/>
        <end position="230"/>
    </location>
</feature>
<dbReference type="AlphaFoldDB" id="A0A097SQ34"/>
<dbReference type="InterPro" id="IPR036625">
    <property type="entry name" value="E3-bd_dom_sf"/>
</dbReference>
<keyword evidence="4" id="KW-0614">Plasmid</keyword>